<evidence type="ECO:0000313" key="1">
    <source>
        <dbReference type="EMBL" id="RTQ45994.1"/>
    </source>
</evidence>
<comment type="caution">
    <text evidence="1">The sequence shown here is derived from an EMBL/GenBank/DDBJ whole genome shotgun (WGS) entry which is preliminary data.</text>
</comment>
<dbReference type="RefSeq" id="WP_126695530.1">
    <property type="nucleotide sequence ID" value="NZ_RXOF01000017.1"/>
</dbReference>
<accession>A0A431TWM9</accession>
<dbReference type="OrthoDB" id="982601at2"/>
<proteinExistence type="predicted"/>
<sequence length="191" mass="21156">MAIWQYHLTAIPAAEIRRRFSSVPARLFINHQGWQEYWANIPVGDALPDPAFEDAYTISWWANARLPAAALAAHLDGILPRAGWGGLSWKGDLARDEDHDCSVSAHAATGWVEEFQFRTDLRDPTKARTFLTAMLALCQRYHLLLLAEDGALLPATLSEVAPALLASKAARYLTEPAAFLPQVLRQLPGSR</sequence>
<dbReference type="EMBL" id="RXOF01000017">
    <property type="protein sequence ID" value="RTQ45994.1"/>
    <property type="molecule type" value="Genomic_DNA"/>
</dbReference>
<name>A0A431TWM9_9BACT</name>
<evidence type="ECO:0000313" key="2">
    <source>
        <dbReference type="Proteomes" id="UP000282184"/>
    </source>
</evidence>
<keyword evidence="2" id="KW-1185">Reference proteome</keyword>
<gene>
    <name evidence="1" type="ORF">EJV47_22815</name>
</gene>
<organism evidence="1 2">
    <name type="scientific">Hymenobacter gummosus</name>
    <dbReference type="NCBI Taxonomy" id="1776032"/>
    <lineage>
        <taxon>Bacteria</taxon>
        <taxon>Pseudomonadati</taxon>
        <taxon>Bacteroidota</taxon>
        <taxon>Cytophagia</taxon>
        <taxon>Cytophagales</taxon>
        <taxon>Hymenobacteraceae</taxon>
        <taxon>Hymenobacter</taxon>
    </lineage>
</organism>
<dbReference type="Proteomes" id="UP000282184">
    <property type="component" value="Unassembled WGS sequence"/>
</dbReference>
<protein>
    <submittedName>
        <fullName evidence="1">Uncharacterized protein</fullName>
    </submittedName>
</protein>
<reference evidence="1 2" key="1">
    <citation type="submission" date="2018-12" db="EMBL/GenBank/DDBJ databases">
        <title>Hymenobacter gummosus sp. nov., isolated from a spring.</title>
        <authorList>
            <person name="Nie L."/>
        </authorList>
    </citation>
    <scope>NUCLEOTIDE SEQUENCE [LARGE SCALE GENOMIC DNA]</scope>
    <source>
        <strain evidence="1 2">KCTC 52166</strain>
    </source>
</reference>
<dbReference type="AlphaFoldDB" id="A0A431TWM9"/>